<dbReference type="EMBL" id="LCKW01000002">
    <property type="protein sequence ID" value="KKU09163.1"/>
    <property type="molecule type" value="Genomic_DNA"/>
</dbReference>
<reference evidence="2 3" key="1">
    <citation type="journal article" date="2015" name="Nature">
        <title>rRNA introns, odd ribosomes, and small enigmatic genomes across a large radiation of phyla.</title>
        <authorList>
            <person name="Brown C.T."/>
            <person name="Hug L.A."/>
            <person name="Thomas B.C."/>
            <person name="Sharon I."/>
            <person name="Castelle C.J."/>
            <person name="Singh A."/>
            <person name="Wilkins M.J."/>
            <person name="Williams K.H."/>
            <person name="Banfield J.F."/>
        </authorList>
    </citation>
    <scope>NUCLEOTIDE SEQUENCE [LARGE SCALE GENOMIC DNA]</scope>
</reference>
<feature type="signal peptide" evidence="1">
    <location>
        <begin position="1"/>
        <end position="33"/>
    </location>
</feature>
<dbReference type="Proteomes" id="UP000034354">
    <property type="component" value="Unassembled WGS sequence"/>
</dbReference>
<evidence type="ECO:0000313" key="2">
    <source>
        <dbReference type="EMBL" id="KKU09163.1"/>
    </source>
</evidence>
<dbReference type="AlphaFoldDB" id="A0A0G1PUM6"/>
<evidence type="ECO:0000256" key="1">
    <source>
        <dbReference type="SAM" id="SignalP"/>
    </source>
</evidence>
<name>A0A0G1PUM6_9BACT</name>
<comment type="caution">
    <text evidence="2">The sequence shown here is derived from an EMBL/GenBank/DDBJ whole genome shotgun (WGS) entry which is preliminary data.</text>
</comment>
<feature type="chain" id="PRO_5002539025" evidence="1">
    <location>
        <begin position="34"/>
        <end position="1272"/>
    </location>
</feature>
<organism evidence="2 3">
    <name type="scientific">Candidatus Uhrbacteria bacterium GW2011_GWE2_45_35</name>
    <dbReference type="NCBI Taxonomy" id="1618993"/>
    <lineage>
        <taxon>Bacteria</taxon>
        <taxon>Candidatus Uhriibacteriota</taxon>
    </lineage>
</organism>
<dbReference type="STRING" id="1618993.UX09_C0002G0006"/>
<evidence type="ECO:0000313" key="3">
    <source>
        <dbReference type="Proteomes" id="UP000034354"/>
    </source>
</evidence>
<keyword evidence="1" id="KW-0732">Signal</keyword>
<proteinExistence type="predicted"/>
<sequence length="1272" mass="131451">MKNAFKKAFTGAVAVLTIVWSVGLANLPMTAQAASAGDVIKGTTLSTVYYYGSDGSRYAFPNEKSYFSWYTDFSDVVTLSDSALAAIPLAGNIVYRPGSRWIKIQSDPKTYAVTPEGAIRWIETEEVAEGLAGSDWNAFIDDVSDTFFVDYSVGTSLMSAADAYNGALVASGAEIYLVWDGATRLVSDAGMTANGLQSRLVLDGSGIVLSGITAGAALTSVDTELTDTAQLGGVVATEGGLSISLASTTPASTTVPSSADSVEFATFKMTATDGASSVDQMIFRLGGVGATTNISNSYLYEGNTRLTNSRSINSTTREVTFSSLGLDFTNGETKYVTVRVDVAAAATVAAGDTVYFSLVEATDVVTDSEVSGNFPISGNTMTFSDTVAGTLTVIDNGTITNPTLGQEGATIAKVKFSAATEGASIEQVMFDVDNAADHSNFQLYDGTTLLANGTVVGKKVTFVFGTPYVIAKGGDETLQVKADIGGEANDVISVAIEESADVMATGSIYGFNMGIDVTGFDQTGNTNCTTECSESTVQGGDLTFAFNGPSASDIAVDSNDVILLNFTITSANWTELQNLPISLTVSGADTTADDNDLLNNTAADANYTDITVRLEDGTAWMGPEELTTLATGAAASALDQTQTLTFDDYQTLQAGESFDLMLTVDVGSDTDLNADIVYASIIMASVTADDINGDSLVVSTDVVPTSTITGYSMTITTSSLTVNESSTPWTSTYIKGSSAASLVGYNFTAGTSHDITVSDVTFTGTGDSDGTFSNENDIVLTDKISSCSVYDGVTGSLVDGPEGVIDTSSVYTIPFTDFAWNLEAGETSKLIMKCNLANVAPDGTDVYKFFIGATNSAPVVTAQDEEGDSVTACYDVDDDGGTCATDASDDLAYDSVAATVPTITIAAAGTLTVAASADMPTSTIILGSSTGVTVSKIKFTSTSEAWVINKMTFANASTTPSAAVSDSVAAGITVSYTNSDGDTETSSGFLSGASVTFSGLDVYVAKDSSATVTVTLDTAVVDSTSIDGATIDLDFDSSAASEFNAVGADSGDTFDGTELSGSDPSANAMTIYKTKPTLSLASGSPSGAGIPGLNEVFRFNVAADSRGYVTLNEVTFKMSSTAGSAVKWHYCDDDNSASGISDADLTLYDVLDLGTALEGADTNWTFYDSSDGSVCTEDTDVIDYIVLDLTTPDVIAAGTTLTYSLYMDNTGASAANDDSLRIDLDIDANSLAGTAAHVGTDGTICWDDDAYDTGLYATLVKTLPVTGGTIVY</sequence>
<protein>
    <submittedName>
        <fullName evidence="2">Platelet binding protein GspB</fullName>
    </submittedName>
</protein>
<accession>A0A0G1PUM6</accession>
<gene>
    <name evidence="2" type="ORF">UX09_C0002G0006</name>
</gene>